<dbReference type="GO" id="GO:0046503">
    <property type="term" value="P:glycerolipid catabolic process"/>
    <property type="evidence" value="ECO:0007669"/>
    <property type="project" value="TreeGrafter"/>
</dbReference>
<dbReference type="PRINTS" id="PR00111">
    <property type="entry name" value="ABHYDROLASE"/>
</dbReference>
<gene>
    <name evidence="2" type="ORF">ERL59_07805</name>
</gene>
<evidence type="ECO:0000313" key="2">
    <source>
        <dbReference type="EMBL" id="NBI28860.1"/>
    </source>
</evidence>
<dbReference type="AlphaFoldDB" id="A0A6N9Q2D7"/>
<feature type="domain" description="AB hydrolase-1" evidence="1">
    <location>
        <begin position="25"/>
        <end position="227"/>
    </location>
</feature>
<dbReference type="OrthoDB" id="6191536at2"/>
<evidence type="ECO:0000259" key="1">
    <source>
        <dbReference type="Pfam" id="PF00561"/>
    </source>
</evidence>
<dbReference type="InterPro" id="IPR050471">
    <property type="entry name" value="AB_hydrolase"/>
</dbReference>
<dbReference type="Gene3D" id="3.40.50.1820">
    <property type="entry name" value="alpha/beta hydrolase"/>
    <property type="match status" value="1"/>
</dbReference>
<dbReference type="InterPro" id="IPR000073">
    <property type="entry name" value="AB_hydrolase_1"/>
</dbReference>
<reference evidence="2 3" key="1">
    <citation type="submission" date="2019-01" db="EMBL/GenBank/DDBJ databases">
        <title>Chengkuizengella sp. nov., isolated from deep-sea sediment of East Pacific Ocean.</title>
        <authorList>
            <person name="Yang J."/>
            <person name="Lai Q."/>
            <person name="Shao Z."/>
        </authorList>
    </citation>
    <scope>NUCLEOTIDE SEQUENCE [LARGE SCALE GENOMIC DNA]</scope>
    <source>
        <strain evidence="2 3">YPA3-1-1</strain>
    </source>
</reference>
<protein>
    <submittedName>
        <fullName evidence="2">Alpha/beta hydrolase</fullName>
    </submittedName>
</protein>
<accession>A0A6N9Q2D7</accession>
<proteinExistence type="predicted"/>
<dbReference type="PANTHER" id="PTHR43433:SF5">
    <property type="entry name" value="AB HYDROLASE-1 DOMAIN-CONTAINING PROTEIN"/>
    <property type="match status" value="1"/>
</dbReference>
<dbReference type="PANTHER" id="PTHR43433">
    <property type="entry name" value="HYDROLASE, ALPHA/BETA FOLD FAMILY PROTEIN"/>
    <property type="match status" value="1"/>
</dbReference>
<sequence length="286" mass="32846">MPFKQLNGVRLYYQVKGSGIPIIFIHPPLLTCSNFLYQTQQLSDEFEVITFDIRGHGLSEASEEPLTFSLIANDVINLLDFLKVKRCYICGYSTGGTIALEAMLTYPDRFFGGILISAMSEVSDFKLKRRIMMAVGLTSIRAKSFLAYVITRGNADMKPTFKQLYKEAKRGNVKNIKQYYRATLSYNCSSKLKYIQSPQLLIYGDQDKGFFKYANILHKELPNNEIHFLEGKTHQIPTKSALHMNQLITDWIENHQIELCKQNEEIAHLDFCNMIKESENGLDNFH</sequence>
<keyword evidence="3" id="KW-1185">Reference proteome</keyword>
<dbReference type="Proteomes" id="UP000448943">
    <property type="component" value="Unassembled WGS sequence"/>
</dbReference>
<name>A0A6N9Q2D7_9BACL</name>
<dbReference type="SUPFAM" id="SSF53474">
    <property type="entry name" value="alpha/beta-Hydrolases"/>
    <property type="match status" value="1"/>
</dbReference>
<evidence type="ECO:0000313" key="3">
    <source>
        <dbReference type="Proteomes" id="UP000448943"/>
    </source>
</evidence>
<dbReference type="RefSeq" id="WP_160645656.1">
    <property type="nucleotide sequence ID" value="NZ_SIJB01000018.1"/>
</dbReference>
<comment type="caution">
    <text evidence="2">The sequence shown here is derived from an EMBL/GenBank/DDBJ whole genome shotgun (WGS) entry which is preliminary data.</text>
</comment>
<dbReference type="InterPro" id="IPR029058">
    <property type="entry name" value="AB_hydrolase_fold"/>
</dbReference>
<dbReference type="GO" id="GO:0004806">
    <property type="term" value="F:triacylglycerol lipase activity"/>
    <property type="evidence" value="ECO:0007669"/>
    <property type="project" value="TreeGrafter"/>
</dbReference>
<dbReference type="EMBL" id="SIJB01000018">
    <property type="protein sequence ID" value="NBI28860.1"/>
    <property type="molecule type" value="Genomic_DNA"/>
</dbReference>
<keyword evidence="2" id="KW-0378">Hydrolase</keyword>
<organism evidence="2 3">
    <name type="scientific">Chengkuizengella marina</name>
    <dbReference type="NCBI Taxonomy" id="2507566"/>
    <lineage>
        <taxon>Bacteria</taxon>
        <taxon>Bacillati</taxon>
        <taxon>Bacillota</taxon>
        <taxon>Bacilli</taxon>
        <taxon>Bacillales</taxon>
        <taxon>Paenibacillaceae</taxon>
        <taxon>Chengkuizengella</taxon>
    </lineage>
</organism>
<dbReference type="Pfam" id="PF00561">
    <property type="entry name" value="Abhydrolase_1"/>
    <property type="match status" value="1"/>
</dbReference>